<sequence>MQWDAIVALIRELRLKARVKPRGSPPPPEWTTFLIVPTRSYVESSGCGPVPFREVEWIEIDPVRITERGRLVPPAVENLAGELLSRLTALGVQVQGGEGAKVRVMGSEPDARPAE</sequence>
<gene>
    <name evidence="1" type="ORF">D9T17_00230</name>
</gene>
<dbReference type="EMBL" id="RCTY01000001">
    <property type="protein sequence ID" value="ROU09296.1"/>
    <property type="molecule type" value="Genomic_DNA"/>
</dbReference>
<evidence type="ECO:0000313" key="2">
    <source>
        <dbReference type="Proteomes" id="UP000275910"/>
    </source>
</evidence>
<dbReference type="AlphaFoldDB" id="A0A3N2RPK7"/>
<comment type="caution">
    <text evidence="1">The sequence shown here is derived from an EMBL/GenBank/DDBJ whole genome shotgun (WGS) entry which is preliminary data.</text>
</comment>
<accession>A0A3N2RPK7</accession>
<dbReference type="Pfam" id="PF20383">
    <property type="entry name" value="DUF6678"/>
    <property type="match status" value="1"/>
</dbReference>
<evidence type="ECO:0000313" key="1">
    <source>
        <dbReference type="EMBL" id="ROU09296.1"/>
    </source>
</evidence>
<name>A0A3N2RPK7_LYSEN</name>
<organism evidence="1 2">
    <name type="scientific">Lysobacter enzymogenes</name>
    <dbReference type="NCBI Taxonomy" id="69"/>
    <lineage>
        <taxon>Bacteria</taxon>
        <taxon>Pseudomonadati</taxon>
        <taxon>Pseudomonadota</taxon>
        <taxon>Gammaproteobacteria</taxon>
        <taxon>Lysobacterales</taxon>
        <taxon>Lysobacteraceae</taxon>
        <taxon>Lysobacter</taxon>
    </lineage>
</organism>
<proteinExistence type="predicted"/>
<protein>
    <submittedName>
        <fullName evidence="1">Uncharacterized protein</fullName>
    </submittedName>
</protein>
<dbReference type="Proteomes" id="UP000275910">
    <property type="component" value="Unassembled WGS sequence"/>
</dbReference>
<dbReference type="RefSeq" id="WP_123645519.1">
    <property type="nucleotide sequence ID" value="NZ_RCTY01000001.1"/>
</dbReference>
<dbReference type="InterPro" id="IPR046500">
    <property type="entry name" value="DUF6678"/>
</dbReference>
<reference evidence="1 2" key="1">
    <citation type="submission" date="2018-10" db="EMBL/GenBank/DDBJ databases">
        <title>The genome of Lysobacter enzymogenes OH11.</title>
        <authorList>
            <person name="Liu F."/>
            <person name="Zhao Y."/>
            <person name="Qian G."/>
            <person name="Chen Y."/>
            <person name="Xu H."/>
        </authorList>
    </citation>
    <scope>NUCLEOTIDE SEQUENCE [LARGE SCALE GENOMIC DNA]</scope>
    <source>
        <strain evidence="1 2">OH11</strain>
    </source>
</reference>